<evidence type="ECO:0000313" key="13">
    <source>
        <dbReference type="Proteomes" id="UP000001471"/>
    </source>
</evidence>
<comment type="similarity">
    <text evidence="2 7 8">Belongs to the peptidase C12 family.</text>
</comment>
<feature type="region of interest" description="Disordered" evidence="9">
    <location>
        <begin position="208"/>
        <end position="230"/>
    </location>
</feature>
<evidence type="ECO:0000256" key="8">
    <source>
        <dbReference type="RuleBase" id="RU361215"/>
    </source>
</evidence>
<dbReference type="PANTHER" id="PTHR10589">
    <property type="entry name" value="UBIQUITIN CARBOXYL-TERMINAL HYDROLASE"/>
    <property type="match status" value="1"/>
</dbReference>
<dbReference type="OrthoDB" id="427186at2759"/>
<dbReference type="HOGENOM" id="CLU_054406_0_2_1"/>
<evidence type="ECO:0000256" key="5">
    <source>
        <dbReference type="ARBA" id="ARBA00022801"/>
    </source>
</evidence>
<evidence type="ECO:0000256" key="9">
    <source>
        <dbReference type="SAM" id="MobiDB-lite"/>
    </source>
</evidence>
<dbReference type="FunCoup" id="B2VYI7">
    <property type="interactions" value="540"/>
</dbReference>
<evidence type="ECO:0000256" key="7">
    <source>
        <dbReference type="PROSITE-ProRule" id="PRU01393"/>
    </source>
</evidence>
<dbReference type="InterPro" id="IPR001578">
    <property type="entry name" value="Peptidase_C12_UCH"/>
</dbReference>
<keyword evidence="3 7" id="KW-0645">Protease</keyword>
<dbReference type="GeneID" id="6340698"/>
<feature type="active site" description="Nucleophile" evidence="7">
    <location>
        <position position="119"/>
    </location>
</feature>
<reference evidence="13" key="1">
    <citation type="journal article" date="2013" name="G3 (Bethesda)">
        <title>Comparative genomics of a plant-pathogenic fungus, Pyrenophora tritici-repentis, reveals transduplication and the impact of repeat elements on pathogenicity and population divergence.</title>
        <authorList>
            <person name="Manning V.A."/>
            <person name="Pandelova I."/>
            <person name="Dhillon B."/>
            <person name="Wilhelm L.J."/>
            <person name="Goodwin S.B."/>
            <person name="Berlin A.M."/>
            <person name="Figueroa M."/>
            <person name="Freitag M."/>
            <person name="Hane J.K."/>
            <person name="Henrissat B."/>
            <person name="Holman W.H."/>
            <person name="Kodira C.D."/>
            <person name="Martin J."/>
            <person name="Oliver R.P."/>
            <person name="Robbertse B."/>
            <person name="Schackwitz W."/>
            <person name="Schwartz D.C."/>
            <person name="Spatafora J.W."/>
            <person name="Turgeon B.G."/>
            <person name="Yandava C."/>
            <person name="Young S."/>
            <person name="Zhou S."/>
            <person name="Zeng Q."/>
            <person name="Grigoriev I.V."/>
            <person name="Ma L.-J."/>
            <person name="Ciuffetti L.M."/>
        </authorList>
    </citation>
    <scope>NUCLEOTIDE SEQUENCE [LARGE SCALE GENOMIC DNA]</scope>
    <source>
        <strain evidence="13">Pt-1C-BFP</strain>
    </source>
</reference>
<feature type="compositionally biased region" description="Basic and acidic residues" evidence="9">
    <location>
        <begin position="208"/>
        <end position="223"/>
    </location>
</feature>
<evidence type="ECO:0000313" key="12">
    <source>
        <dbReference type="EMBL" id="EDU45000.1"/>
    </source>
</evidence>
<dbReference type="PANTHER" id="PTHR10589:SF17">
    <property type="entry name" value="UBIQUITIN CARBOXYL-TERMINAL HYDROLASE"/>
    <property type="match status" value="1"/>
</dbReference>
<dbReference type="MEROPS" id="C12.002"/>
<dbReference type="OMA" id="AQTYSKH"/>
<dbReference type="PROSITE" id="PS52048">
    <property type="entry name" value="UCH_DOMAIN"/>
    <property type="match status" value="1"/>
</dbReference>
<dbReference type="Proteomes" id="UP000001471">
    <property type="component" value="Unassembled WGS sequence"/>
</dbReference>
<evidence type="ECO:0000256" key="1">
    <source>
        <dbReference type="ARBA" id="ARBA00000707"/>
    </source>
</evidence>
<dbReference type="GO" id="GO:0004843">
    <property type="term" value="F:cysteine-type deubiquitinase activity"/>
    <property type="evidence" value="ECO:0007669"/>
    <property type="project" value="UniProtKB-UniRule"/>
</dbReference>
<name>B2VYI7_PYRTR</name>
<evidence type="ECO:0000256" key="2">
    <source>
        <dbReference type="ARBA" id="ARBA00009326"/>
    </source>
</evidence>
<dbReference type="GO" id="GO:0016579">
    <property type="term" value="P:protein deubiquitination"/>
    <property type="evidence" value="ECO:0007669"/>
    <property type="project" value="TreeGrafter"/>
</dbReference>
<dbReference type="EMBL" id="DS231616">
    <property type="protein sequence ID" value="EDU45000.1"/>
    <property type="molecule type" value="Genomic_DNA"/>
</dbReference>
<evidence type="ECO:0000256" key="6">
    <source>
        <dbReference type="ARBA" id="ARBA00022807"/>
    </source>
</evidence>
<protein>
    <recommendedName>
        <fullName evidence="8">Ubiquitin carboxyl-terminal hydrolase</fullName>
        <ecNumber evidence="8">3.4.19.12</ecNumber>
    </recommendedName>
</protein>
<feature type="site" description="Transition state stabilizer" evidence="7">
    <location>
        <position position="113"/>
    </location>
</feature>
<dbReference type="KEGG" id="ptrr:6340698"/>
<dbReference type="InterPro" id="IPR036959">
    <property type="entry name" value="Peptidase_C12_UCH_sf"/>
</dbReference>
<dbReference type="Pfam" id="PF01088">
    <property type="entry name" value="Peptidase_C12"/>
    <property type="match status" value="1"/>
</dbReference>
<sequence>MGAIVRLANQRTTLLFILVASTVSFGDANTGFQAGIINGNVDAAFYLPPTFSFHDVLSIDDPELLAFIPRPALALVLVFPTTTTYEKHKKDEEETMEDYAKSGLQEEVIWYKQTINNACGLYGILHAVSNGDARDFAVQGSHLHHLLEKCEPLGPFDRANVLENDTELESAYREVATQGSSQVPANAEDEVDFHYVCFVKSNENGHLYELDGDRKGPKDRGPLEPDEDVLSDGGRKVIKEFIEREQGQNTNFSLLALAPT</sequence>
<dbReference type="GO" id="GO:0006511">
    <property type="term" value="P:ubiquitin-dependent protein catabolic process"/>
    <property type="evidence" value="ECO:0007669"/>
    <property type="project" value="UniProtKB-UniRule"/>
</dbReference>
<dbReference type="EC" id="3.4.19.12" evidence="8"/>
<feature type="chain" id="PRO_5002784338" description="Ubiquitin carboxyl-terminal hydrolase" evidence="10">
    <location>
        <begin position="29"/>
        <end position="260"/>
    </location>
</feature>
<dbReference type="AlphaFoldDB" id="B2VYI7"/>
<keyword evidence="5 7" id="KW-0378">Hydrolase</keyword>
<keyword evidence="6 7" id="KW-0788">Thiol protease</keyword>
<dbReference type="InParanoid" id="B2VYI7"/>
<keyword evidence="4 7" id="KW-0833">Ubl conjugation pathway</keyword>
<evidence type="ECO:0000259" key="11">
    <source>
        <dbReference type="PROSITE" id="PS52048"/>
    </source>
</evidence>
<feature type="site" description="Important for enzyme activity" evidence="7">
    <location>
        <position position="211"/>
    </location>
</feature>
<accession>B2VYI7</accession>
<organism evidence="12 13">
    <name type="scientific">Pyrenophora tritici-repentis (strain Pt-1C-BFP)</name>
    <name type="common">Wheat tan spot fungus</name>
    <name type="synonym">Drechslera tritici-repentis</name>
    <dbReference type="NCBI Taxonomy" id="426418"/>
    <lineage>
        <taxon>Eukaryota</taxon>
        <taxon>Fungi</taxon>
        <taxon>Dikarya</taxon>
        <taxon>Ascomycota</taxon>
        <taxon>Pezizomycotina</taxon>
        <taxon>Dothideomycetes</taxon>
        <taxon>Pleosporomycetidae</taxon>
        <taxon>Pleosporales</taxon>
        <taxon>Pleosporineae</taxon>
        <taxon>Pleosporaceae</taxon>
        <taxon>Pyrenophora</taxon>
    </lineage>
</organism>
<comment type="catalytic activity">
    <reaction evidence="1 7 8">
        <text>Thiol-dependent hydrolysis of ester, thioester, amide, peptide and isopeptide bonds formed by the C-terminal Gly of ubiquitin (a 76-residue protein attached to proteins as an intracellular targeting signal).</text>
        <dbReference type="EC" id="3.4.19.12"/>
    </reaction>
</comment>
<dbReference type="GO" id="GO:0005737">
    <property type="term" value="C:cytoplasm"/>
    <property type="evidence" value="ECO:0007669"/>
    <property type="project" value="TreeGrafter"/>
</dbReference>
<feature type="domain" description="UCH catalytic" evidence="11">
    <location>
        <begin position="21"/>
        <end position="259"/>
    </location>
</feature>
<evidence type="ECO:0000256" key="10">
    <source>
        <dbReference type="SAM" id="SignalP"/>
    </source>
</evidence>
<evidence type="ECO:0000256" key="3">
    <source>
        <dbReference type="ARBA" id="ARBA00022670"/>
    </source>
</evidence>
<dbReference type="CDD" id="cd09616">
    <property type="entry name" value="Peptidase_C12_UCH_L1_L3"/>
    <property type="match status" value="1"/>
</dbReference>
<dbReference type="PRINTS" id="PR00707">
    <property type="entry name" value="UBCTHYDRLASE"/>
</dbReference>
<proteinExistence type="inferred from homology"/>
<dbReference type="InterPro" id="IPR057254">
    <property type="entry name" value="UCH_AS"/>
</dbReference>
<dbReference type="SUPFAM" id="SSF54001">
    <property type="entry name" value="Cysteine proteinases"/>
    <property type="match status" value="1"/>
</dbReference>
<dbReference type="eggNOG" id="KOG1415">
    <property type="taxonomic scope" value="Eukaryota"/>
</dbReference>
<dbReference type="Gene3D" id="3.40.532.10">
    <property type="entry name" value="Peptidase C12, ubiquitin carboxyl-terminal hydrolase"/>
    <property type="match status" value="1"/>
</dbReference>
<feature type="signal peptide" evidence="10">
    <location>
        <begin position="1"/>
        <end position="28"/>
    </location>
</feature>
<dbReference type="STRING" id="426418.B2VYI7"/>
<gene>
    <name evidence="12" type="ORF">PTRG_02477</name>
</gene>
<dbReference type="InterPro" id="IPR038765">
    <property type="entry name" value="Papain-like_cys_pep_sf"/>
</dbReference>
<dbReference type="PROSITE" id="PS00140">
    <property type="entry name" value="UCH_1"/>
    <property type="match status" value="1"/>
</dbReference>
<evidence type="ECO:0000256" key="4">
    <source>
        <dbReference type="ARBA" id="ARBA00022786"/>
    </source>
</evidence>
<feature type="active site" description="Proton donor" evidence="7">
    <location>
        <position position="194"/>
    </location>
</feature>
<keyword evidence="10" id="KW-0732">Signal</keyword>